<evidence type="ECO:0000256" key="1">
    <source>
        <dbReference type="SAM" id="Phobius"/>
    </source>
</evidence>
<evidence type="ECO:0000313" key="2">
    <source>
        <dbReference type="EMBL" id="NEL56564.1"/>
    </source>
</evidence>
<feature type="transmembrane region" description="Helical" evidence="1">
    <location>
        <begin position="17"/>
        <end position="36"/>
    </location>
</feature>
<keyword evidence="1" id="KW-0812">Transmembrane</keyword>
<protein>
    <submittedName>
        <fullName evidence="2">Uncharacterized protein</fullName>
    </submittedName>
</protein>
<name>A0A7K3WJE0_9ACTN</name>
<comment type="caution">
    <text evidence="2">The sequence shown here is derived from an EMBL/GenBank/DDBJ whole genome shotgun (WGS) entry which is preliminary data.</text>
</comment>
<evidence type="ECO:0000313" key="3">
    <source>
        <dbReference type="Proteomes" id="UP000470470"/>
    </source>
</evidence>
<organism evidence="2 3">
    <name type="scientific">Goekera deserti</name>
    <dbReference type="NCBI Taxonomy" id="2497753"/>
    <lineage>
        <taxon>Bacteria</taxon>
        <taxon>Bacillati</taxon>
        <taxon>Actinomycetota</taxon>
        <taxon>Actinomycetes</taxon>
        <taxon>Geodermatophilales</taxon>
        <taxon>Geodermatophilaceae</taxon>
        <taxon>Goekera</taxon>
    </lineage>
</organism>
<keyword evidence="3" id="KW-1185">Reference proteome</keyword>
<reference evidence="2 3" key="1">
    <citation type="submission" date="2020-02" db="EMBL/GenBank/DDBJ databases">
        <title>The whole genome sequence of CPCC 205119.</title>
        <authorList>
            <person name="Jiang Z."/>
        </authorList>
    </citation>
    <scope>NUCLEOTIDE SEQUENCE [LARGE SCALE GENOMIC DNA]</scope>
    <source>
        <strain evidence="2 3">CPCC 205119</strain>
    </source>
</reference>
<keyword evidence="1" id="KW-1133">Transmembrane helix</keyword>
<feature type="transmembrane region" description="Helical" evidence="1">
    <location>
        <begin position="42"/>
        <end position="62"/>
    </location>
</feature>
<proteinExistence type="predicted"/>
<dbReference type="AlphaFoldDB" id="A0A7K3WJE0"/>
<dbReference type="EMBL" id="JAAGWK010000037">
    <property type="protein sequence ID" value="NEL56564.1"/>
    <property type="molecule type" value="Genomic_DNA"/>
</dbReference>
<accession>A0A7K3WJE0</accession>
<sequence>MTGAPSPSKDAARRRQVGLALLAVGAVLLFSSATWFGSGQPVVGVVQVVVALVVAAAGGAALRRSRTT</sequence>
<keyword evidence="1" id="KW-0472">Membrane</keyword>
<dbReference type="Proteomes" id="UP000470470">
    <property type="component" value="Unassembled WGS sequence"/>
</dbReference>
<dbReference type="RefSeq" id="WP_152732111.1">
    <property type="nucleotide sequence ID" value="NZ_JAABOZ010000013.1"/>
</dbReference>
<gene>
    <name evidence="2" type="ORF">G1H19_21585</name>
</gene>